<proteinExistence type="predicted"/>
<dbReference type="EMBL" id="FN653024">
    <property type="protein sequence ID" value="CBY23760.1"/>
    <property type="molecule type" value="Genomic_DNA"/>
</dbReference>
<dbReference type="AlphaFoldDB" id="E4X3X2"/>
<keyword evidence="2" id="KW-1133">Transmembrane helix</keyword>
<keyword evidence="2" id="KW-0472">Membrane</keyword>
<organism evidence="4">
    <name type="scientific">Oikopleura dioica</name>
    <name type="common">Tunicate</name>
    <dbReference type="NCBI Taxonomy" id="34765"/>
    <lineage>
        <taxon>Eukaryota</taxon>
        <taxon>Metazoa</taxon>
        <taxon>Chordata</taxon>
        <taxon>Tunicata</taxon>
        <taxon>Appendicularia</taxon>
        <taxon>Copelata</taxon>
        <taxon>Oikopleuridae</taxon>
        <taxon>Oikopleura</taxon>
    </lineage>
</organism>
<evidence type="ECO:0000313" key="5">
    <source>
        <dbReference type="Proteomes" id="UP000001307"/>
    </source>
</evidence>
<dbReference type="SUPFAM" id="SSF57184">
    <property type="entry name" value="Growth factor receptor domain"/>
    <property type="match status" value="1"/>
</dbReference>
<evidence type="ECO:0000259" key="3">
    <source>
        <dbReference type="PROSITE" id="PS50853"/>
    </source>
</evidence>
<dbReference type="PROSITE" id="PS50853">
    <property type="entry name" value="FN3"/>
    <property type="match status" value="1"/>
</dbReference>
<name>E4X3X2_OIKDI</name>
<protein>
    <recommendedName>
        <fullName evidence="3">Fibronectin type-III domain-containing protein</fullName>
    </recommendedName>
</protein>
<feature type="transmembrane region" description="Helical" evidence="2">
    <location>
        <begin position="146"/>
        <end position="167"/>
    </location>
</feature>
<dbReference type="Proteomes" id="UP000001307">
    <property type="component" value="Unassembled WGS sequence"/>
</dbReference>
<dbReference type="InterPro" id="IPR009030">
    <property type="entry name" value="Growth_fac_rcpt_cys_sf"/>
</dbReference>
<dbReference type="InterPro" id="IPR013783">
    <property type="entry name" value="Ig-like_fold"/>
</dbReference>
<feature type="compositionally biased region" description="Polar residues" evidence="1">
    <location>
        <begin position="641"/>
        <end position="652"/>
    </location>
</feature>
<dbReference type="InParanoid" id="E4X3X2"/>
<keyword evidence="5" id="KW-1185">Reference proteome</keyword>
<dbReference type="SMART" id="SM00060">
    <property type="entry name" value="FN3"/>
    <property type="match status" value="1"/>
</dbReference>
<feature type="region of interest" description="Disordered" evidence="1">
    <location>
        <begin position="478"/>
        <end position="502"/>
    </location>
</feature>
<feature type="region of interest" description="Disordered" evidence="1">
    <location>
        <begin position="198"/>
        <end position="227"/>
    </location>
</feature>
<dbReference type="CDD" id="cd00063">
    <property type="entry name" value="FN3"/>
    <property type="match status" value="1"/>
</dbReference>
<dbReference type="OrthoDB" id="438268at2759"/>
<sequence length="830" mass="92349">MKEPGVCAICAGGIENSTATECICPEGFLTYAEEICIPCNGPTSSMSLMGSCMCDDESALFNEETSSCVCRAYYLEAKLSSKCISCFGDGAYLNDLDECQCKNGSQLYQGGLCDFPEIPREPIIFETSQEMTTAAAPLKSDVSLIIIPWILLLLLLLILLQFCWLYCKRNIVTKIPIEDNIANEPELDELITPKSAAAVERPPRRVSTPVVIPPTPEPRNQFSTAGTSTDVEYKPVSRDQEMQTSTRSLASISSQQSSSSSWTMENTPVVPHSVNELAQQRSREPISPPQVAVNIVGANDGIVNWDYQRDVAYYIVSCIKLFDQDKDERMFKLSPEETQTLIPALHPDSEVVTKGSPPGPPQRITFDNIDDQSVHVSWGDPPDVDTRITKYLLMYYPSNNQAKKQVLPLPGNQRTIAISKLQKSEEYIFEIRAETRWGLGDVQTSTVTIDQMKHSDRNSIFFAESISDLTRHISSEQLNEKAHQQTKTEHRHKAKSSDSGKDLSILAQAQVDSSSHTSNQTVSKSIAKVTLTTETMIGRVAQNSSQHNNQSIEEAQLYRKLEINGDEDILRAIGPQAVDIMNNKNAEGQNEEVLVPVEVDSSYELDSEITDVLRVQLRNQYQPLYDDTEAYPSSIDDEPVSTLSSEQASHFQQLAGRGGEPADDSSEAYVSEYQSEADESGSFHFENLIHSEAAERQSLLLEERMDSRIRQSSNSSELQESANQSQLSVATCIETGEVQRQSTTSAQKLRSQADLDTVYRSNAISTSVSVEQKATFRKSTTEVYDSFKQQQKLNIYDNIASENIMESIGSISVQSDDKEKDEDTHWTYSL</sequence>
<feature type="compositionally biased region" description="Basic and acidic residues" evidence="1">
    <location>
        <begin position="815"/>
        <end position="830"/>
    </location>
</feature>
<dbReference type="SUPFAM" id="SSF49265">
    <property type="entry name" value="Fibronectin type III"/>
    <property type="match status" value="1"/>
</dbReference>
<keyword evidence="2" id="KW-0812">Transmembrane</keyword>
<feature type="region of interest" description="Disordered" evidence="1">
    <location>
        <begin position="627"/>
        <end position="677"/>
    </location>
</feature>
<dbReference type="Pfam" id="PF00041">
    <property type="entry name" value="fn3"/>
    <property type="match status" value="1"/>
</dbReference>
<evidence type="ECO:0000256" key="1">
    <source>
        <dbReference type="SAM" id="MobiDB-lite"/>
    </source>
</evidence>
<evidence type="ECO:0000313" key="4">
    <source>
        <dbReference type="EMBL" id="CBY23760.1"/>
    </source>
</evidence>
<evidence type="ECO:0000256" key="2">
    <source>
        <dbReference type="SAM" id="Phobius"/>
    </source>
</evidence>
<dbReference type="InterPro" id="IPR003961">
    <property type="entry name" value="FN3_dom"/>
</dbReference>
<feature type="compositionally biased region" description="Basic and acidic residues" evidence="1">
    <location>
        <begin position="478"/>
        <end position="488"/>
    </location>
</feature>
<accession>E4X3X2</accession>
<dbReference type="InterPro" id="IPR036116">
    <property type="entry name" value="FN3_sf"/>
</dbReference>
<gene>
    <name evidence="4" type="ORF">GSOID_T00001082001</name>
</gene>
<feature type="domain" description="Fibronectin type-III" evidence="3">
    <location>
        <begin position="360"/>
        <end position="455"/>
    </location>
</feature>
<feature type="compositionally biased region" description="Polar residues" evidence="1">
    <location>
        <begin position="218"/>
        <end position="227"/>
    </location>
</feature>
<feature type="region of interest" description="Disordered" evidence="1">
    <location>
        <begin position="811"/>
        <end position="830"/>
    </location>
</feature>
<reference evidence="4" key="1">
    <citation type="journal article" date="2010" name="Science">
        <title>Plasticity of animal genome architecture unmasked by rapid evolution of a pelagic tunicate.</title>
        <authorList>
            <person name="Denoeud F."/>
            <person name="Henriet S."/>
            <person name="Mungpakdee S."/>
            <person name="Aury J.M."/>
            <person name="Da Silva C."/>
            <person name="Brinkmann H."/>
            <person name="Mikhaleva J."/>
            <person name="Olsen L.C."/>
            <person name="Jubin C."/>
            <person name="Canestro C."/>
            <person name="Bouquet J.M."/>
            <person name="Danks G."/>
            <person name="Poulain J."/>
            <person name="Campsteijn C."/>
            <person name="Adamski M."/>
            <person name="Cross I."/>
            <person name="Yadetie F."/>
            <person name="Muffato M."/>
            <person name="Louis A."/>
            <person name="Butcher S."/>
            <person name="Tsagkogeorga G."/>
            <person name="Konrad A."/>
            <person name="Singh S."/>
            <person name="Jensen M.F."/>
            <person name="Cong E.H."/>
            <person name="Eikeseth-Otteraa H."/>
            <person name="Noel B."/>
            <person name="Anthouard V."/>
            <person name="Porcel B.M."/>
            <person name="Kachouri-Lafond R."/>
            <person name="Nishino A."/>
            <person name="Ugolini M."/>
            <person name="Chourrout P."/>
            <person name="Nishida H."/>
            <person name="Aasland R."/>
            <person name="Huzurbazar S."/>
            <person name="Westhof E."/>
            <person name="Delsuc F."/>
            <person name="Lehrach H."/>
            <person name="Reinhardt R."/>
            <person name="Weissenbach J."/>
            <person name="Roy S.W."/>
            <person name="Artiguenave F."/>
            <person name="Postlethwait J.H."/>
            <person name="Manak J.R."/>
            <person name="Thompson E.M."/>
            <person name="Jaillon O."/>
            <person name="Du Pasquier L."/>
            <person name="Boudinot P."/>
            <person name="Liberles D.A."/>
            <person name="Volff J.N."/>
            <person name="Philippe H."/>
            <person name="Lenhard B."/>
            <person name="Roest Crollius H."/>
            <person name="Wincker P."/>
            <person name="Chourrout D."/>
        </authorList>
    </citation>
    <scope>NUCLEOTIDE SEQUENCE [LARGE SCALE GENOMIC DNA]</scope>
</reference>
<dbReference type="Gene3D" id="2.60.40.10">
    <property type="entry name" value="Immunoglobulins"/>
    <property type="match status" value="1"/>
</dbReference>